<accession>A0A5B7CZ50</accession>
<dbReference type="AlphaFoldDB" id="A0A5B7CZ50"/>
<keyword evidence="2" id="KW-1185">Reference proteome</keyword>
<sequence>MTTTTSFFSSSSRQSRVPCHYRKFSQQSILQCSNYLNGLHCTACPGTNTTTGYTNTNSAPSTLLLPGGFLRQCPCYTGALAAVKDEHYSPA</sequence>
<evidence type="ECO:0000313" key="2">
    <source>
        <dbReference type="Proteomes" id="UP000324222"/>
    </source>
</evidence>
<evidence type="ECO:0000313" key="1">
    <source>
        <dbReference type="EMBL" id="MPC14054.1"/>
    </source>
</evidence>
<comment type="caution">
    <text evidence="1">The sequence shown here is derived from an EMBL/GenBank/DDBJ whole genome shotgun (WGS) entry which is preliminary data.</text>
</comment>
<name>A0A5B7CZ50_PORTR</name>
<protein>
    <submittedName>
        <fullName evidence="1">Uncharacterized protein</fullName>
    </submittedName>
</protein>
<reference evidence="1 2" key="1">
    <citation type="submission" date="2019-05" db="EMBL/GenBank/DDBJ databases">
        <title>Another draft genome of Portunus trituberculatus and its Hox gene families provides insights of decapod evolution.</title>
        <authorList>
            <person name="Jeong J.-H."/>
            <person name="Song I."/>
            <person name="Kim S."/>
            <person name="Choi T."/>
            <person name="Kim D."/>
            <person name="Ryu S."/>
            <person name="Kim W."/>
        </authorList>
    </citation>
    <scope>NUCLEOTIDE SEQUENCE [LARGE SCALE GENOMIC DNA]</scope>
    <source>
        <tissue evidence="1">Muscle</tissue>
    </source>
</reference>
<gene>
    <name evidence="1" type="ORF">E2C01_006807</name>
</gene>
<dbReference type="EMBL" id="VSRR010000324">
    <property type="protein sequence ID" value="MPC14054.1"/>
    <property type="molecule type" value="Genomic_DNA"/>
</dbReference>
<organism evidence="1 2">
    <name type="scientific">Portunus trituberculatus</name>
    <name type="common">Swimming crab</name>
    <name type="synonym">Neptunus trituberculatus</name>
    <dbReference type="NCBI Taxonomy" id="210409"/>
    <lineage>
        <taxon>Eukaryota</taxon>
        <taxon>Metazoa</taxon>
        <taxon>Ecdysozoa</taxon>
        <taxon>Arthropoda</taxon>
        <taxon>Crustacea</taxon>
        <taxon>Multicrustacea</taxon>
        <taxon>Malacostraca</taxon>
        <taxon>Eumalacostraca</taxon>
        <taxon>Eucarida</taxon>
        <taxon>Decapoda</taxon>
        <taxon>Pleocyemata</taxon>
        <taxon>Brachyura</taxon>
        <taxon>Eubrachyura</taxon>
        <taxon>Portunoidea</taxon>
        <taxon>Portunidae</taxon>
        <taxon>Portuninae</taxon>
        <taxon>Portunus</taxon>
    </lineage>
</organism>
<proteinExistence type="predicted"/>
<dbReference type="Proteomes" id="UP000324222">
    <property type="component" value="Unassembled WGS sequence"/>
</dbReference>